<feature type="domain" description="ABC3 transporter permease C-terminal" evidence="8">
    <location>
        <begin position="294"/>
        <end position="420"/>
    </location>
</feature>
<evidence type="ECO:0000313" key="11">
    <source>
        <dbReference type="Proteomes" id="UP000215355"/>
    </source>
</evidence>
<dbReference type="Pfam" id="PF02687">
    <property type="entry name" value="FtsX"/>
    <property type="match status" value="1"/>
</dbReference>
<protein>
    <submittedName>
        <fullName evidence="10">Lipoprotein-releasing system transmembrane protein lolE</fullName>
    </submittedName>
</protein>
<organism evidence="10 11">
    <name type="scientific">Sphingobacterium mizutaii</name>
    <dbReference type="NCBI Taxonomy" id="1010"/>
    <lineage>
        <taxon>Bacteria</taxon>
        <taxon>Pseudomonadati</taxon>
        <taxon>Bacteroidota</taxon>
        <taxon>Sphingobacteriia</taxon>
        <taxon>Sphingobacteriales</taxon>
        <taxon>Sphingobacteriaceae</taxon>
        <taxon>Sphingobacterium</taxon>
    </lineage>
</organism>
<keyword evidence="5 7" id="KW-1133">Transmembrane helix</keyword>
<dbReference type="InterPro" id="IPR003838">
    <property type="entry name" value="ABC3_permease_C"/>
</dbReference>
<dbReference type="EMBL" id="LT906468">
    <property type="protein sequence ID" value="SNV51037.1"/>
    <property type="molecule type" value="Genomic_DNA"/>
</dbReference>
<keyword evidence="10" id="KW-0449">Lipoprotein</keyword>
<evidence type="ECO:0000256" key="6">
    <source>
        <dbReference type="ARBA" id="ARBA00023136"/>
    </source>
</evidence>
<evidence type="ECO:0000256" key="4">
    <source>
        <dbReference type="ARBA" id="ARBA00022692"/>
    </source>
</evidence>
<name>A0AAJ4XCD9_9SPHI</name>
<evidence type="ECO:0000256" key="7">
    <source>
        <dbReference type="SAM" id="Phobius"/>
    </source>
</evidence>
<dbReference type="AlphaFoldDB" id="A0AAJ4XCD9"/>
<evidence type="ECO:0000256" key="2">
    <source>
        <dbReference type="ARBA" id="ARBA00005236"/>
    </source>
</evidence>
<feature type="transmembrane region" description="Helical" evidence="7">
    <location>
        <begin position="295"/>
        <end position="318"/>
    </location>
</feature>
<feature type="transmembrane region" description="Helical" evidence="7">
    <location>
        <begin position="44"/>
        <end position="67"/>
    </location>
</feature>
<dbReference type="KEGG" id="smiz:4412673_02250"/>
<evidence type="ECO:0000259" key="8">
    <source>
        <dbReference type="Pfam" id="PF02687"/>
    </source>
</evidence>
<feature type="transmembrane region" description="Helical" evidence="7">
    <location>
        <begin position="339"/>
        <end position="365"/>
    </location>
</feature>
<evidence type="ECO:0000313" key="10">
    <source>
        <dbReference type="EMBL" id="SNV51037.1"/>
    </source>
</evidence>
<dbReference type="InterPro" id="IPR051447">
    <property type="entry name" value="Lipoprotein-release_system"/>
</dbReference>
<dbReference type="PANTHER" id="PTHR30489">
    <property type="entry name" value="LIPOPROTEIN-RELEASING SYSTEM TRANSMEMBRANE PROTEIN LOLE"/>
    <property type="match status" value="1"/>
</dbReference>
<dbReference type="Pfam" id="PF12704">
    <property type="entry name" value="MacB_PCD"/>
    <property type="match status" value="1"/>
</dbReference>
<dbReference type="GO" id="GO:0098797">
    <property type="term" value="C:plasma membrane protein complex"/>
    <property type="evidence" value="ECO:0007669"/>
    <property type="project" value="TreeGrafter"/>
</dbReference>
<feature type="transmembrane region" description="Helical" evidence="7">
    <location>
        <begin position="388"/>
        <end position="410"/>
    </location>
</feature>
<evidence type="ECO:0000256" key="1">
    <source>
        <dbReference type="ARBA" id="ARBA00004651"/>
    </source>
</evidence>
<keyword evidence="3" id="KW-1003">Cell membrane</keyword>
<dbReference type="PANTHER" id="PTHR30489:SF0">
    <property type="entry name" value="LIPOPROTEIN-RELEASING SYSTEM TRANSMEMBRANE PROTEIN LOLE"/>
    <property type="match status" value="1"/>
</dbReference>
<gene>
    <name evidence="10" type="primary">lolE_1</name>
    <name evidence="10" type="ORF">SAMEA4412673_02250</name>
</gene>
<evidence type="ECO:0000259" key="9">
    <source>
        <dbReference type="Pfam" id="PF12704"/>
    </source>
</evidence>
<evidence type="ECO:0000256" key="5">
    <source>
        <dbReference type="ARBA" id="ARBA00022989"/>
    </source>
</evidence>
<keyword evidence="6 7" id="KW-0472">Membrane</keyword>
<dbReference type="Proteomes" id="UP000215355">
    <property type="component" value="Chromosome 1"/>
</dbReference>
<evidence type="ECO:0000256" key="3">
    <source>
        <dbReference type="ARBA" id="ARBA00022475"/>
    </source>
</evidence>
<comment type="subcellular location">
    <subcellularLocation>
        <location evidence="1">Cell membrane</location>
        <topology evidence="1">Multi-pass membrane protein</topology>
    </subcellularLocation>
</comment>
<accession>A0AAJ4XCD9</accession>
<keyword evidence="4 7" id="KW-0812">Transmembrane</keyword>
<proteinExistence type="inferred from homology"/>
<dbReference type="GO" id="GO:0044874">
    <property type="term" value="P:lipoprotein localization to outer membrane"/>
    <property type="evidence" value="ECO:0007669"/>
    <property type="project" value="TreeGrafter"/>
</dbReference>
<comment type="similarity">
    <text evidence="2">Belongs to the ABC-4 integral membrane protein family. LolC/E subfamily.</text>
</comment>
<dbReference type="InterPro" id="IPR025857">
    <property type="entry name" value="MacB_PCD"/>
</dbReference>
<sequence length="427" mass="48341">MDILIVGRQILLTLRSYKFNLSLNFPYFLAKRITLEGNRTFSKLIVRVTIGALALAIMAIILAVAILNGFKSEITEKQRGFFGDIIILKNEQNDSYVNSPISLDEKQIARIKQNPNVLDVYPFATKAGIMNVKGEVEGVLMKGIDKDYDQDFLSKTILEGDTINFSAEDADNQLLISSLMANRLHLKVGESFIMYFIQEPVRKRKFVVKGIFSTNSEELDKIYVIGSLPLIRRLNNLEEDQAGGYEVRVKDFNQLFNTTDDLNNNLGVSLFATNVVMQMQDIFNWLNMLDMNDNIIFVLMVVVAVINMISALLISILERSPMIGMLKALGMRNTKIRTVFLYNSLYLIGYGLVLGNLIALGLYAFQTSTHFFKLDPSIYYVSFVPMEISWMAVLWLNVSLIAIALVTLFIPSMLISRISPIKTIQFK</sequence>
<reference evidence="10 11" key="1">
    <citation type="submission" date="2017-06" db="EMBL/GenBank/DDBJ databases">
        <authorList>
            <consortium name="Pathogen Informatics"/>
        </authorList>
    </citation>
    <scope>NUCLEOTIDE SEQUENCE [LARGE SCALE GENOMIC DNA]</scope>
    <source>
        <strain evidence="10 11">NCTC12149</strain>
    </source>
</reference>
<feature type="domain" description="MacB-like periplasmic core" evidence="9">
    <location>
        <begin position="49"/>
        <end position="252"/>
    </location>
</feature>